<dbReference type="FunFam" id="1.25.40.10:FF:000184">
    <property type="entry name" value="Pentatricopeptide repeat-containing protein, chloroplastic"/>
    <property type="match status" value="1"/>
</dbReference>
<dbReference type="Pfam" id="PF13041">
    <property type="entry name" value="PPR_2"/>
    <property type="match status" value="3"/>
</dbReference>
<dbReference type="InterPro" id="IPR011990">
    <property type="entry name" value="TPR-like_helical_dom_sf"/>
</dbReference>
<protein>
    <submittedName>
        <fullName evidence="3">Uncharacterized protein</fullName>
    </submittedName>
</protein>
<dbReference type="STRING" id="22663.A0A218XIN1"/>
<dbReference type="Pfam" id="PF20431">
    <property type="entry name" value="E_motif"/>
    <property type="match status" value="1"/>
</dbReference>
<name>A0A218XIN1_PUNGR</name>
<dbReference type="NCBIfam" id="TIGR00756">
    <property type="entry name" value="PPR"/>
    <property type="match status" value="5"/>
</dbReference>
<dbReference type="GO" id="GO:0009451">
    <property type="term" value="P:RNA modification"/>
    <property type="evidence" value="ECO:0007669"/>
    <property type="project" value="InterPro"/>
</dbReference>
<evidence type="ECO:0000313" key="3">
    <source>
        <dbReference type="EMBL" id="OWM84813.1"/>
    </source>
</evidence>
<keyword evidence="1" id="KW-0677">Repeat</keyword>
<feature type="repeat" description="PPR" evidence="2">
    <location>
        <begin position="169"/>
        <end position="203"/>
    </location>
</feature>
<dbReference type="PROSITE" id="PS51375">
    <property type="entry name" value="PPR"/>
    <property type="match status" value="3"/>
</dbReference>
<feature type="repeat" description="PPR" evidence="2">
    <location>
        <begin position="304"/>
        <end position="338"/>
    </location>
</feature>
<dbReference type="Proteomes" id="UP000197138">
    <property type="component" value="Unassembled WGS sequence"/>
</dbReference>
<dbReference type="Pfam" id="PF01535">
    <property type="entry name" value="PPR"/>
    <property type="match status" value="3"/>
</dbReference>
<proteinExistence type="predicted"/>
<dbReference type="Proteomes" id="UP000233551">
    <property type="component" value="Unassembled WGS sequence"/>
</dbReference>
<reference evidence="5" key="1">
    <citation type="journal article" date="2017" name="Plant J.">
        <title>The pomegranate (Punica granatum L.) genome and the genomics of punicalagin biosynthesis.</title>
        <authorList>
            <person name="Qin G."/>
            <person name="Xu C."/>
            <person name="Ming R."/>
            <person name="Tang H."/>
            <person name="Guyot R."/>
            <person name="Kramer E.M."/>
            <person name="Hu Y."/>
            <person name="Yi X."/>
            <person name="Qi Y."/>
            <person name="Xu X."/>
            <person name="Gao Z."/>
            <person name="Pan H."/>
            <person name="Jian J."/>
            <person name="Tian Y."/>
            <person name="Yue Z."/>
            <person name="Xu Y."/>
        </authorList>
    </citation>
    <scope>NUCLEOTIDE SEQUENCE [LARGE SCALE GENOMIC DNA]</scope>
    <source>
        <strain evidence="5">cv. Dabenzi</strain>
    </source>
</reference>
<dbReference type="EMBL" id="MTKT01001287">
    <property type="protein sequence ID" value="OWM84813.1"/>
    <property type="molecule type" value="Genomic_DNA"/>
</dbReference>
<dbReference type="AlphaFoldDB" id="A0A218XIN1"/>
<evidence type="ECO:0000313" key="5">
    <source>
        <dbReference type="Proteomes" id="UP000197138"/>
    </source>
</evidence>
<dbReference type="InterPro" id="IPR002885">
    <property type="entry name" value="PPR_rpt"/>
</dbReference>
<evidence type="ECO:0000256" key="2">
    <source>
        <dbReference type="PROSITE-ProRule" id="PRU00708"/>
    </source>
</evidence>
<reference evidence="3" key="2">
    <citation type="submission" date="2017-06" db="EMBL/GenBank/DDBJ databases">
        <title>The pomegranate genome and the genomics of punicalagin biosynthesis.</title>
        <authorList>
            <person name="Xu C."/>
        </authorList>
    </citation>
    <scope>NUCLEOTIDE SEQUENCE [LARGE SCALE GENOMIC DNA]</scope>
    <source>
        <tissue evidence="3">Fresh leaf</tissue>
    </source>
</reference>
<dbReference type="GO" id="GO:0003723">
    <property type="term" value="F:RNA binding"/>
    <property type="evidence" value="ECO:0007669"/>
    <property type="project" value="InterPro"/>
</dbReference>
<accession>A0A218XIN1</accession>
<evidence type="ECO:0000313" key="4">
    <source>
        <dbReference type="EMBL" id="PKI74967.1"/>
    </source>
</evidence>
<dbReference type="Gene3D" id="1.25.40.10">
    <property type="entry name" value="Tetratricopeptide repeat domain"/>
    <property type="match status" value="3"/>
</dbReference>
<gene>
    <name evidence="3" type="ORF">CDL15_Pgr027600</name>
    <name evidence="4" type="ORF">CRG98_004739</name>
</gene>
<dbReference type="FunFam" id="1.25.40.10:FF:000348">
    <property type="entry name" value="Pentatricopeptide repeat-containing protein chloroplastic"/>
    <property type="match status" value="1"/>
</dbReference>
<feature type="repeat" description="PPR" evidence="2">
    <location>
        <begin position="339"/>
        <end position="369"/>
    </location>
</feature>
<dbReference type="GeneID" id="116205254"/>
<dbReference type="InterPro" id="IPR046848">
    <property type="entry name" value="E_motif"/>
</dbReference>
<organism evidence="3 5">
    <name type="scientific">Punica granatum</name>
    <name type="common">Pomegranate</name>
    <dbReference type="NCBI Taxonomy" id="22663"/>
    <lineage>
        <taxon>Eukaryota</taxon>
        <taxon>Viridiplantae</taxon>
        <taxon>Streptophyta</taxon>
        <taxon>Embryophyta</taxon>
        <taxon>Tracheophyta</taxon>
        <taxon>Spermatophyta</taxon>
        <taxon>Magnoliopsida</taxon>
        <taxon>eudicotyledons</taxon>
        <taxon>Gunneridae</taxon>
        <taxon>Pentapetalae</taxon>
        <taxon>rosids</taxon>
        <taxon>malvids</taxon>
        <taxon>Myrtales</taxon>
        <taxon>Lythraceae</taxon>
        <taxon>Punica</taxon>
    </lineage>
</organism>
<reference evidence="4 6" key="3">
    <citation type="submission" date="2017-11" db="EMBL/GenBank/DDBJ databases">
        <title>De-novo sequencing of pomegranate (Punica granatum L.) genome.</title>
        <authorList>
            <person name="Akparov Z."/>
            <person name="Amiraslanov A."/>
            <person name="Hajiyeva S."/>
            <person name="Abbasov M."/>
            <person name="Kaur K."/>
            <person name="Hamwieh A."/>
            <person name="Solovyev V."/>
            <person name="Salamov A."/>
            <person name="Braich B."/>
            <person name="Kosarev P."/>
            <person name="Mahmoud A."/>
            <person name="Hajiyev E."/>
            <person name="Babayeva S."/>
            <person name="Izzatullayeva V."/>
            <person name="Mammadov A."/>
            <person name="Mammadov A."/>
            <person name="Sharifova S."/>
            <person name="Ojaghi J."/>
            <person name="Eynullazada K."/>
            <person name="Bayramov B."/>
            <person name="Abdulazimova A."/>
            <person name="Shahmuradov I."/>
        </authorList>
    </citation>
    <scope>NUCLEOTIDE SEQUENCE [LARGE SCALE GENOMIC DNA]</scope>
    <source>
        <strain evidence="4">AG2017</strain>
        <strain evidence="6">cv. AG2017</strain>
        <tissue evidence="4">Leaf</tissue>
    </source>
</reference>
<dbReference type="PANTHER" id="PTHR47926:SF416">
    <property type="entry name" value="(WILD MALAYSIAN BANANA) HYPOTHETICAL PROTEIN"/>
    <property type="match status" value="1"/>
</dbReference>
<keyword evidence="6" id="KW-1185">Reference proteome</keyword>
<sequence>MKASRRALSLLGRCTASRQMKQIQSHLTVSGTLADPYAAGKIITFFAAADPSYADQLFEALPFPCRATFIWNTMIRSLVDRTEHSATLSLYKRMVSEAHLLPNNYTFSFLLTACAELTDLCSACTLHCQAIKLGWESYDFVQNGLIHAYAICDALESAHTLFDASKERDVITWTALINGYIKSGQVDSARELFDEMPQRNPVSWSAMINGYVHVGLFREALELFNSMQAISGLRPNHSGIVGALNACALLGSLDHGMRIHAYVDRLQIPLDRMLGSALIDMYAKCGCVEMARDVFEGMPRAERDVFAFTSLISALANHGKSEAAIVLFEQMQREGVVPNEITFICVLNACSRMGLVDRGVSIFRSMREEYRIQPQVQHYGCLVDLLGRAGLLQEAKKVVEEMPMEPDSYVLGALLNACRVHGEIELGRQMVEGLTHRRLDHGGVHVLLSNMYASASQWNCVAQVRQGMEENGVRKVPGCSSIEVNGTVYEFVVGDKSYVFMDKIESLLFRIDTHLKAVDLEEDEEGNVSVG</sequence>
<dbReference type="PANTHER" id="PTHR47926">
    <property type="entry name" value="PENTATRICOPEPTIDE REPEAT-CONTAINING PROTEIN"/>
    <property type="match status" value="1"/>
</dbReference>
<dbReference type="EMBL" id="PGOL01000189">
    <property type="protein sequence ID" value="PKI74967.1"/>
    <property type="molecule type" value="Genomic_DNA"/>
</dbReference>
<evidence type="ECO:0000256" key="1">
    <source>
        <dbReference type="ARBA" id="ARBA00022737"/>
    </source>
</evidence>
<evidence type="ECO:0000313" key="6">
    <source>
        <dbReference type="Proteomes" id="UP000233551"/>
    </source>
</evidence>
<dbReference type="InterPro" id="IPR046960">
    <property type="entry name" value="PPR_At4g14850-like_plant"/>
</dbReference>
<dbReference type="OrthoDB" id="185373at2759"/>
<comment type="caution">
    <text evidence="3">The sequence shown here is derived from an EMBL/GenBank/DDBJ whole genome shotgun (WGS) entry which is preliminary data.</text>
</comment>